<dbReference type="InterPro" id="IPR000845">
    <property type="entry name" value="Nucleoside_phosphorylase_d"/>
</dbReference>
<dbReference type="Gene3D" id="3.40.50.1580">
    <property type="entry name" value="Nucleoside phosphorylase domain"/>
    <property type="match status" value="1"/>
</dbReference>
<keyword evidence="4" id="KW-1185">Reference proteome</keyword>
<dbReference type="GO" id="GO:0009116">
    <property type="term" value="P:nucleoside metabolic process"/>
    <property type="evidence" value="ECO:0007669"/>
    <property type="project" value="InterPro"/>
</dbReference>
<protein>
    <submittedName>
        <fullName evidence="3">5'-methylthioadenosine/S-adenosylhomocysteine nucleosidase</fullName>
    </submittedName>
</protein>
<feature type="modified residue" description="4-aspartylphosphate" evidence="1">
    <location>
        <position position="56"/>
    </location>
</feature>
<dbReference type="InterPro" id="IPR035994">
    <property type="entry name" value="Nucleoside_phosphorylase_sf"/>
</dbReference>
<name>A0A158B076_9BURK</name>
<dbReference type="STRING" id="1777143.AWB82_03304"/>
<evidence type="ECO:0000256" key="1">
    <source>
        <dbReference type="PROSITE-ProRule" id="PRU00169"/>
    </source>
</evidence>
<dbReference type="AlphaFoldDB" id="A0A158B076"/>
<dbReference type="GO" id="GO:0005829">
    <property type="term" value="C:cytosol"/>
    <property type="evidence" value="ECO:0007669"/>
    <property type="project" value="TreeGrafter"/>
</dbReference>
<dbReference type="OrthoDB" id="2988699at2"/>
<dbReference type="SUPFAM" id="SSF52172">
    <property type="entry name" value="CheY-like"/>
    <property type="match status" value="1"/>
</dbReference>
<evidence type="ECO:0000313" key="4">
    <source>
        <dbReference type="Proteomes" id="UP000054596"/>
    </source>
</evidence>
<accession>A0A158B076</accession>
<dbReference type="SUPFAM" id="SSF53167">
    <property type="entry name" value="Purine and uridine phosphorylases"/>
    <property type="match status" value="1"/>
</dbReference>
<dbReference type="GO" id="GO:0019284">
    <property type="term" value="P:L-methionine salvage from S-adenosylmethionine"/>
    <property type="evidence" value="ECO:0007669"/>
    <property type="project" value="TreeGrafter"/>
</dbReference>
<comment type="caution">
    <text evidence="3">The sequence shown here is derived from an EMBL/GenBank/DDBJ whole genome shotgun (WGS) entry which is preliminary data.</text>
</comment>
<dbReference type="GO" id="GO:0008782">
    <property type="term" value="F:adenosylhomocysteine nucleosidase activity"/>
    <property type="evidence" value="ECO:0007669"/>
    <property type="project" value="TreeGrafter"/>
</dbReference>
<gene>
    <name evidence="3" type="ORF">AWB82_03304</name>
</gene>
<sequence length="412" mass="45451">MALNVLLLEDDPAKKTRLLSLLTQRKDLFDRVDTAICTSEARRRMAERSYDLFIVDIVVPHELGGEKSEKNSIALLEELDDGHGELNRPLFVLPMSASGELTSEAHAFFVGRPWGILPYTETTDECLSTVERVAQFVVKEKAHNADSGNVDVFLITALDEPEFAAVECVDFEWEALEPLDRSQLVRYGQMSSGGERFRVAAGFCSRMGPVAASILTTKALLMLRPKLIIMAGICAGIPGKADIGDVVATDISWDWQSGKYIDKHGTEAFQIAPHQIGIDDACQNALIRLKRDQEFWGSLSPLTLGVKRTNPPKLVIGPMATGSSVLADARVADRIKQNQHKNVVGLDMETYAVYAAARASDSEARVVSLKAVCDKGDKKKNDEYQSYAAEISARTVARFLEQHLSSLIRKRQ</sequence>
<dbReference type="InterPro" id="IPR011006">
    <property type="entry name" value="CheY-like_superfamily"/>
</dbReference>
<dbReference type="EMBL" id="FCOJ02000021">
    <property type="protein sequence ID" value="SAK63393.1"/>
    <property type="molecule type" value="Genomic_DNA"/>
</dbReference>
<reference evidence="3" key="1">
    <citation type="submission" date="2016-01" db="EMBL/GenBank/DDBJ databases">
        <authorList>
            <person name="Peeters C."/>
        </authorList>
    </citation>
    <scope>NUCLEOTIDE SEQUENCE [LARGE SCALE GENOMIC DNA]</scope>
    <source>
        <strain evidence="3">LMG 29325</strain>
    </source>
</reference>
<evidence type="ECO:0000259" key="2">
    <source>
        <dbReference type="PROSITE" id="PS50110"/>
    </source>
</evidence>
<organism evidence="3 4">
    <name type="scientific">Caballeronia glebae</name>
    <dbReference type="NCBI Taxonomy" id="1777143"/>
    <lineage>
        <taxon>Bacteria</taxon>
        <taxon>Pseudomonadati</taxon>
        <taxon>Pseudomonadota</taxon>
        <taxon>Betaproteobacteria</taxon>
        <taxon>Burkholderiales</taxon>
        <taxon>Burkholderiaceae</taxon>
        <taxon>Caballeronia</taxon>
    </lineage>
</organism>
<dbReference type="PANTHER" id="PTHR46832">
    <property type="entry name" value="5'-METHYLTHIOADENOSINE/S-ADENOSYLHOMOCYSTEINE NUCLEOSIDASE"/>
    <property type="match status" value="1"/>
</dbReference>
<proteinExistence type="predicted"/>
<feature type="domain" description="Response regulatory" evidence="2">
    <location>
        <begin position="4"/>
        <end position="134"/>
    </location>
</feature>
<dbReference type="InterPro" id="IPR001789">
    <property type="entry name" value="Sig_transdc_resp-reg_receiver"/>
</dbReference>
<dbReference type="GO" id="GO:0000160">
    <property type="term" value="P:phosphorelay signal transduction system"/>
    <property type="evidence" value="ECO:0007669"/>
    <property type="project" value="InterPro"/>
</dbReference>
<evidence type="ECO:0000313" key="3">
    <source>
        <dbReference type="EMBL" id="SAK63393.1"/>
    </source>
</evidence>
<dbReference type="RefSeq" id="WP_086968958.1">
    <property type="nucleotide sequence ID" value="NZ_FCOJ02000021.1"/>
</dbReference>
<dbReference type="Gene3D" id="3.40.50.2300">
    <property type="match status" value="1"/>
</dbReference>
<dbReference type="PANTHER" id="PTHR46832:SF1">
    <property type="entry name" value="5'-METHYLTHIOADENOSINE_S-ADENOSYLHOMOCYSTEINE NUCLEOSIDASE"/>
    <property type="match status" value="1"/>
</dbReference>
<dbReference type="Pfam" id="PF01048">
    <property type="entry name" value="PNP_UDP_1"/>
    <property type="match status" value="1"/>
</dbReference>
<dbReference type="GO" id="GO:0008930">
    <property type="term" value="F:methylthioadenosine nucleosidase activity"/>
    <property type="evidence" value="ECO:0007669"/>
    <property type="project" value="TreeGrafter"/>
</dbReference>
<dbReference type="PROSITE" id="PS50110">
    <property type="entry name" value="RESPONSE_REGULATORY"/>
    <property type="match status" value="1"/>
</dbReference>
<dbReference type="Proteomes" id="UP000054596">
    <property type="component" value="Unassembled WGS sequence"/>
</dbReference>
<keyword evidence="1" id="KW-0597">Phosphoprotein</keyword>